<gene>
    <name evidence="2" type="ORF">POI8812_01814</name>
</gene>
<sequence length="108" mass="11253">MILHLDLPDALAVGLMFIALPVLAILAVVQLMRGRRKAGAVALICIGIYTAMLTFVPFLTDRAVGLGALVATVGATAALIRAPGTMRWVAIGSVAVSQILGLILYIVQ</sequence>
<reference evidence="2 3" key="1">
    <citation type="submission" date="2018-03" db="EMBL/GenBank/DDBJ databases">
        <authorList>
            <person name="Keele B.F."/>
        </authorList>
    </citation>
    <scope>NUCLEOTIDE SEQUENCE [LARGE SCALE GENOMIC DNA]</scope>
    <source>
        <strain evidence="2 3">CeCT 8812</strain>
    </source>
</reference>
<evidence type="ECO:0000313" key="2">
    <source>
        <dbReference type="EMBL" id="SPF29503.1"/>
    </source>
</evidence>
<feature type="transmembrane region" description="Helical" evidence="1">
    <location>
        <begin position="88"/>
        <end position="107"/>
    </location>
</feature>
<keyword evidence="1" id="KW-0472">Membrane</keyword>
<feature type="transmembrane region" description="Helical" evidence="1">
    <location>
        <begin position="38"/>
        <end position="58"/>
    </location>
</feature>
<accession>A0A2R8ABA9</accession>
<keyword evidence="1" id="KW-1133">Transmembrane helix</keyword>
<keyword evidence="3" id="KW-1185">Reference proteome</keyword>
<dbReference type="Proteomes" id="UP000244932">
    <property type="component" value="Unassembled WGS sequence"/>
</dbReference>
<feature type="transmembrane region" description="Helical" evidence="1">
    <location>
        <begin position="12"/>
        <end position="31"/>
    </location>
</feature>
<proteinExistence type="predicted"/>
<evidence type="ECO:0000256" key="1">
    <source>
        <dbReference type="SAM" id="Phobius"/>
    </source>
</evidence>
<dbReference type="AlphaFoldDB" id="A0A2R8ABA9"/>
<feature type="transmembrane region" description="Helical" evidence="1">
    <location>
        <begin position="64"/>
        <end position="81"/>
    </location>
</feature>
<dbReference type="RefSeq" id="WP_108782193.1">
    <property type="nucleotide sequence ID" value="NZ_OMKW01000002.1"/>
</dbReference>
<evidence type="ECO:0000313" key="3">
    <source>
        <dbReference type="Proteomes" id="UP000244932"/>
    </source>
</evidence>
<keyword evidence="1" id="KW-0812">Transmembrane</keyword>
<name>A0A2R8ABA9_9RHOB</name>
<protein>
    <submittedName>
        <fullName evidence="2">Uncharacterized protein</fullName>
    </submittedName>
</protein>
<organism evidence="2 3">
    <name type="scientific">Pontivivens insulae</name>
    <dbReference type="NCBI Taxonomy" id="1639689"/>
    <lineage>
        <taxon>Bacteria</taxon>
        <taxon>Pseudomonadati</taxon>
        <taxon>Pseudomonadota</taxon>
        <taxon>Alphaproteobacteria</taxon>
        <taxon>Rhodobacterales</taxon>
        <taxon>Paracoccaceae</taxon>
        <taxon>Pontivivens</taxon>
    </lineage>
</organism>
<dbReference type="EMBL" id="OMKW01000002">
    <property type="protein sequence ID" value="SPF29503.1"/>
    <property type="molecule type" value="Genomic_DNA"/>
</dbReference>